<evidence type="ECO:0000313" key="1">
    <source>
        <dbReference type="EMBL" id="WAW14336.1"/>
    </source>
</evidence>
<accession>A0ABY7JLU0</accession>
<name>A0ABY7JLU0_9FIRM</name>
<dbReference type="Proteomes" id="UP001164187">
    <property type="component" value="Chromosome"/>
</dbReference>
<protein>
    <submittedName>
        <fullName evidence="1">Uncharacterized protein</fullName>
    </submittedName>
</protein>
<dbReference type="RefSeq" id="WP_269311005.1">
    <property type="nucleotide sequence ID" value="NZ_CP114052.1"/>
</dbReference>
<keyword evidence="2" id="KW-1185">Reference proteome</keyword>
<sequence>MLENINSKNENLISDCNFIYENNIQAFVENNKFVNSIESFASNVRHISYENYIKEQVDLYRPLLDIDVESYFISRQSSIFILYKIVSERRLFDGFFKNINAKNINLATNIYSIMIKSAKSNIPVEAIAYRIYRFKKGKKIKSIYDDLKNVIIEYRSIMHKYKLYDQPMLIEVFNNKLIKERIFNNNIKKNRNILITDNVFKEFLPEYKNKIFTDIRDNKEILKNKFSLLSISNIIQEESDTYFSMLINLEEILKNLIYEKNVNLERICILSPKNNSISQSKIKNIEDTLKIKIGSVKESKKLYRDSTISVLMSVLFLYEDIEFMLNIDEKVQLLSVIYKNKNRAELRVNIEMYMRQVREDFKNHDIIQALKIRYNISSMDKNELIQYNIKNNFNEFFDDLGIENSLLDSLDFEDQYNPNESNNNDIYLKQIDDGKLTLGNDESNIHRNVELIKEFYREFLDIDNEHTKMVDDLCKLIKEINILSADCNMNINPEDKYSFIKYFINTYSANKIKKETFDLGKILFLNIDDYINYKIDRDVLILFDASSNSFDLRIENELDSDMAYFKDEILSNINEENFVQYYKDLLNEKNNSNIYSIFSGKNIEYLFILSSDLGINGYDQDNSFKKDLLKNTKRW</sequence>
<reference evidence="1" key="1">
    <citation type="submission" date="2022-12" db="EMBL/GenBank/DDBJ databases">
        <title>Peptostreptococcus.</title>
        <authorList>
            <person name="Lee S.H."/>
        </authorList>
    </citation>
    <scope>NUCLEOTIDE SEQUENCE</scope>
    <source>
        <strain evidence="1">CBA3647</strain>
    </source>
</reference>
<organism evidence="1 2">
    <name type="scientific">Peptostreptococcus equinus</name>
    <dbReference type="NCBI Taxonomy" id="3003601"/>
    <lineage>
        <taxon>Bacteria</taxon>
        <taxon>Bacillati</taxon>
        <taxon>Bacillota</taxon>
        <taxon>Clostridia</taxon>
        <taxon>Peptostreptococcales</taxon>
        <taxon>Peptostreptococcaceae</taxon>
        <taxon>Peptostreptococcus</taxon>
    </lineage>
</organism>
<evidence type="ECO:0000313" key="2">
    <source>
        <dbReference type="Proteomes" id="UP001164187"/>
    </source>
</evidence>
<proteinExistence type="predicted"/>
<gene>
    <name evidence="1" type="ORF">O0R46_06915</name>
</gene>
<dbReference type="EMBL" id="CP114052">
    <property type="protein sequence ID" value="WAW14336.1"/>
    <property type="molecule type" value="Genomic_DNA"/>
</dbReference>